<dbReference type="GO" id="GO:0006352">
    <property type="term" value="P:DNA-templated transcription initiation"/>
    <property type="evidence" value="ECO:0007669"/>
    <property type="project" value="InterPro"/>
</dbReference>
<dbReference type="GO" id="GO:0003677">
    <property type="term" value="F:DNA binding"/>
    <property type="evidence" value="ECO:0007669"/>
    <property type="project" value="UniProtKB-KW"/>
</dbReference>
<protein>
    <recommendedName>
        <fullName evidence="10">RNA polymerase sigma factor</fullName>
    </recommendedName>
</protein>
<dbReference type="EMBL" id="PGXC01000026">
    <property type="protein sequence ID" value="PKK89052.1"/>
    <property type="molecule type" value="Genomic_DNA"/>
</dbReference>
<keyword evidence="4" id="KW-0238">DNA-binding</keyword>
<organism evidence="8 9">
    <name type="scientific">Candidatus Wallbacteria bacterium HGW-Wallbacteria-1</name>
    <dbReference type="NCBI Taxonomy" id="2013854"/>
    <lineage>
        <taxon>Bacteria</taxon>
        <taxon>Candidatus Walliibacteriota</taxon>
    </lineage>
</organism>
<keyword evidence="5" id="KW-0804">Transcription</keyword>
<evidence type="ECO:0000256" key="4">
    <source>
        <dbReference type="ARBA" id="ARBA00023125"/>
    </source>
</evidence>
<dbReference type="CDD" id="cd06171">
    <property type="entry name" value="Sigma70_r4"/>
    <property type="match status" value="1"/>
</dbReference>
<sequence>MNLWPFHGILVGMKHNTETLFESFLNGCPHAFEELMTAMIPTIFRFFVRMGADSHDAEDLSQEFFTRLHNSAHTFRRGSSFRPWAWEIARNIHFRHHNRQQKKNIIYLRDWMAASLTEPLADSPSDPEFLVDSRLQITSLMGCLSQEKRIVFELRHFQGLPFSDIAETLDIPEGTVKSRMFNALRDLRRHLLDSESDKGGSADAQQRRDQ</sequence>
<dbReference type="Gene3D" id="1.10.10.10">
    <property type="entry name" value="Winged helix-like DNA-binding domain superfamily/Winged helix DNA-binding domain"/>
    <property type="match status" value="1"/>
</dbReference>
<evidence type="ECO:0000256" key="5">
    <source>
        <dbReference type="ARBA" id="ARBA00023163"/>
    </source>
</evidence>
<evidence type="ECO:0000259" key="6">
    <source>
        <dbReference type="Pfam" id="PF04542"/>
    </source>
</evidence>
<comment type="caution">
    <text evidence="8">The sequence shown here is derived from an EMBL/GenBank/DDBJ whole genome shotgun (WGS) entry which is preliminary data.</text>
</comment>
<dbReference type="Pfam" id="PF04542">
    <property type="entry name" value="Sigma70_r2"/>
    <property type="match status" value="1"/>
</dbReference>
<dbReference type="NCBIfam" id="TIGR02937">
    <property type="entry name" value="sigma70-ECF"/>
    <property type="match status" value="1"/>
</dbReference>
<keyword evidence="2" id="KW-0805">Transcription regulation</keyword>
<dbReference type="Gene3D" id="1.10.1740.10">
    <property type="match status" value="1"/>
</dbReference>
<reference evidence="8 9" key="1">
    <citation type="journal article" date="2017" name="ISME J.">
        <title>Potential for microbial H2 and metal transformations associated with novel bacteria and archaea in deep terrestrial subsurface sediments.</title>
        <authorList>
            <person name="Hernsdorf A.W."/>
            <person name="Amano Y."/>
            <person name="Miyakawa K."/>
            <person name="Ise K."/>
            <person name="Suzuki Y."/>
            <person name="Anantharaman K."/>
            <person name="Probst A."/>
            <person name="Burstein D."/>
            <person name="Thomas B.C."/>
            <person name="Banfield J.F."/>
        </authorList>
    </citation>
    <scope>NUCLEOTIDE SEQUENCE [LARGE SCALE GENOMIC DNA]</scope>
    <source>
        <strain evidence="8">HGW-Wallbacteria-1</strain>
    </source>
</reference>
<evidence type="ECO:0000256" key="3">
    <source>
        <dbReference type="ARBA" id="ARBA00023082"/>
    </source>
</evidence>
<dbReference type="GO" id="GO:0016987">
    <property type="term" value="F:sigma factor activity"/>
    <property type="evidence" value="ECO:0007669"/>
    <property type="project" value="UniProtKB-KW"/>
</dbReference>
<dbReference type="AlphaFoldDB" id="A0A2N1PL89"/>
<dbReference type="InterPro" id="IPR014284">
    <property type="entry name" value="RNA_pol_sigma-70_dom"/>
</dbReference>
<dbReference type="SUPFAM" id="SSF88659">
    <property type="entry name" value="Sigma3 and sigma4 domains of RNA polymerase sigma factors"/>
    <property type="match status" value="1"/>
</dbReference>
<evidence type="ECO:0008006" key="10">
    <source>
        <dbReference type="Google" id="ProtNLM"/>
    </source>
</evidence>
<evidence type="ECO:0000256" key="2">
    <source>
        <dbReference type="ARBA" id="ARBA00023015"/>
    </source>
</evidence>
<dbReference type="PANTHER" id="PTHR43133">
    <property type="entry name" value="RNA POLYMERASE ECF-TYPE SIGMA FACTO"/>
    <property type="match status" value="1"/>
</dbReference>
<dbReference type="Proteomes" id="UP000233256">
    <property type="component" value="Unassembled WGS sequence"/>
</dbReference>
<dbReference type="InterPro" id="IPR013325">
    <property type="entry name" value="RNA_pol_sigma_r2"/>
</dbReference>
<dbReference type="InterPro" id="IPR013324">
    <property type="entry name" value="RNA_pol_sigma_r3/r4-like"/>
</dbReference>
<evidence type="ECO:0000259" key="7">
    <source>
        <dbReference type="Pfam" id="PF08281"/>
    </source>
</evidence>
<dbReference type="SUPFAM" id="SSF88946">
    <property type="entry name" value="Sigma2 domain of RNA polymerase sigma factors"/>
    <property type="match status" value="1"/>
</dbReference>
<dbReference type="PANTHER" id="PTHR43133:SF8">
    <property type="entry name" value="RNA POLYMERASE SIGMA FACTOR HI_1459-RELATED"/>
    <property type="match status" value="1"/>
</dbReference>
<dbReference type="InterPro" id="IPR007627">
    <property type="entry name" value="RNA_pol_sigma70_r2"/>
</dbReference>
<dbReference type="InterPro" id="IPR013249">
    <property type="entry name" value="RNA_pol_sigma70_r4_t2"/>
</dbReference>
<feature type="domain" description="RNA polymerase sigma-70 region 2" evidence="6">
    <location>
        <begin position="36"/>
        <end position="101"/>
    </location>
</feature>
<evidence type="ECO:0000313" key="8">
    <source>
        <dbReference type="EMBL" id="PKK89052.1"/>
    </source>
</evidence>
<accession>A0A2N1PL89</accession>
<name>A0A2N1PL89_9BACT</name>
<gene>
    <name evidence="8" type="ORF">CVV64_16010</name>
</gene>
<keyword evidence="3" id="KW-0731">Sigma factor</keyword>
<evidence type="ECO:0000256" key="1">
    <source>
        <dbReference type="ARBA" id="ARBA00010641"/>
    </source>
</evidence>
<feature type="domain" description="RNA polymerase sigma factor 70 region 4 type 2" evidence="7">
    <location>
        <begin position="135"/>
        <end position="187"/>
    </location>
</feature>
<dbReference type="Pfam" id="PF08281">
    <property type="entry name" value="Sigma70_r4_2"/>
    <property type="match status" value="1"/>
</dbReference>
<comment type="similarity">
    <text evidence="1">Belongs to the sigma-70 factor family. ECF subfamily.</text>
</comment>
<proteinExistence type="inferred from homology"/>
<dbReference type="InterPro" id="IPR036388">
    <property type="entry name" value="WH-like_DNA-bd_sf"/>
</dbReference>
<dbReference type="InterPro" id="IPR039425">
    <property type="entry name" value="RNA_pol_sigma-70-like"/>
</dbReference>
<evidence type="ECO:0000313" key="9">
    <source>
        <dbReference type="Proteomes" id="UP000233256"/>
    </source>
</evidence>